<dbReference type="PANTHER" id="PTHR12521:SF0">
    <property type="entry name" value="ADP-RIBOSE GLYCOHYDROLASE OARD1"/>
    <property type="match status" value="1"/>
</dbReference>
<comment type="caution">
    <text evidence="3">The sequence shown here is derived from an EMBL/GenBank/DDBJ whole genome shotgun (WGS) entry which is preliminary data.</text>
</comment>
<sequence length="361" mass="41056">MISYTQGNLLEAKVEALVNTVNTVGVMGKGIALMFKERFPDNMKAYAKACKDKEVKTGKMFVTETNELLAPRWIINFPTKQHWRSKSQMQWIIDGLADLRCFIIANNVQSIAIPPLGAGNGGLNWSEVKQHIEEALFDLENVDIFIYEPTYEYQNIRKASGFEKLTPARALIAELVRRYWILGMECSLLEIQKLAWFLERAIESQKLTNPLNLKFNAKNYGPYADKLRHLLDGLDGSYLISDKRISDCGPHDVIWFNDSKYNQLKSYLENEAKDYLPALEKTTQLIDGFESPFGMELLSTVDWLISQQQVAATAPALLDGLANWPAGKYWADRKLKIFSRARLDLALTRLNQIPLDASTSH</sequence>
<dbReference type="RefSeq" id="WP_027851436.1">
    <property type="nucleotide sequence ID" value="NZ_BSOR01000041.1"/>
</dbReference>
<dbReference type="InterPro" id="IPR043472">
    <property type="entry name" value="Macro_dom-like"/>
</dbReference>
<dbReference type="EMBL" id="BSOR01000041">
    <property type="protein sequence ID" value="GLR64963.1"/>
    <property type="molecule type" value="Genomic_DNA"/>
</dbReference>
<reference evidence="4" key="1">
    <citation type="journal article" date="2019" name="Int. J. Syst. Evol. Microbiol.">
        <title>The Global Catalogue of Microorganisms (GCM) 10K type strain sequencing project: providing services to taxonomists for standard genome sequencing and annotation.</title>
        <authorList>
            <consortium name="The Broad Institute Genomics Platform"/>
            <consortium name="The Broad Institute Genome Sequencing Center for Infectious Disease"/>
            <person name="Wu L."/>
            <person name="Ma J."/>
        </authorList>
    </citation>
    <scope>NUCLEOTIDE SEQUENCE [LARGE SCALE GENOMIC DNA]</scope>
    <source>
        <strain evidence="4">NBRC 100033</strain>
    </source>
</reference>
<dbReference type="PROSITE" id="PS51154">
    <property type="entry name" value="MACRO"/>
    <property type="match status" value="1"/>
</dbReference>
<dbReference type="SMART" id="SM00506">
    <property type="entry name" value="A1pp"/>
    <property type="match status" value="1"/>
</dbReference>
<evidence type="ECO:0000256" key="1">
    <source>
        <dbReference type="ARBA" id="ARBA00035885"/>
    </source>
</evidence>
<name>A0ABQ6A0R4_9GAMM</name>
<evidence type="ECO:0000313" key="3">
    <source>
        <dbReference type="EMBL" id="GLR64963.1"/>
    </source>
</evidence>
<keyword evidence="4" id="KW-1185">Reference proteome</keyword>
<evidence type="ECO:0000259" key="2">
    <source>
        <dbReference type="PROSITE" id="PS51154"/>
    </source>
</evidence>
<dbReference type="Gene3D" id="3.40.220.10">
    <property type="entry name" value="Leucine Aminopeptidase, subunit E, domain 1"/>
    <property type="match status" value="1"/>
</dbReference>
<dbReference type="InterPro" id="IPR050892">
    <property type="entry name" value="ADP-ribose_metab_enzymes"/>
</dbReference>
<organism evidence="3 4">
    <name type="scientific">Marinospirillum insulare</name>
    <dbReference type="NCBI Taxonomy" id="217169"/>
    <lineage>
        <taxon>Bacteria</taxon>
        <taxon>Pseudomonadati</taxon>
        <taxon>Pseudomonadota</taxon>
        <taxon>Gammaproteobacteria</taxon>
        <taxon>Oceanospirillales</taxon>
        <taxon>Oceanospirillaceae</taxon>
        <taxon>Marinospirillum</taxon>
    </lineage>
</organism>
<feature type="domain" description="Macro" evidence="2">
    <location>
        <begin position="1"/>
        <end position="155"/>
    </location>
</feature>
<protein>
    <recommendedName>
        <fullName evidence="2">Macro domain-containing protein</fullName>
    </recommendedName>
</protein>
<dbReference type="CDD" id="cd02901">
    <property type="entry name" value="Macro_Poa1p-like"/>
    <property type="match status" value="1"/>
</dbReference>
<dbReference type="Pfam" id="PF01661">
    <property type="entry name" value="Macro"/>
    <property type="match status" value="1"/>
</dbReference>
<dbReference type="PANTHER" id="PTHR12521">
    <property type="entry name" value="PROTEIN C6ORF130"/>
    <property type="match status" value="1"/>
</dbReference>
<gene>
    <name evidence="3" type="ORF">GCM10007878_24010</name>
</gene>
<evidence type="ECO:0000313" key="4">
    <source>
        <dbReference type="Proteomes" id="UP001156682"/>
    </source>
</evidence>
<proteinExistence type="predicted"/>
<dbReference type="Proteomes" id="UP001156682">
    <property type="component" value="Unassembled WGS sequence"/>
</dbReference>
<accession>A0ABQ6A0R4</accession>
<comment type="catalytic activity">
    <reaction evidence="1">
        <text>an N-(ADP-alpha-D-ribosyl)-thymidine in DNA + H2O = a thymidine in DNA + ADP-D-ribose</text>
        <dbReference type="Rhea" id="RHEA:71655"/>
        <dbReference type="Rhea" id="RHEA-COMP:13556"/>
        <dbReference type="Rhea" id="RHEA-COMP:18051"/>
        <dbReference type="ChEBI" id="CHEBI:15377"/>
        <dbReference type="ChEBI" id="CHEBI:57967"/>
        <dbReference type="ChEBI" id="CHEBI:137386"/>
        <dbReference type="ChEBI" id="CHEBI:191199"/>
    </reaction>
    <physiologicalReaction direction="left-to-right" evidence="1">
        <dbReference type="Rhea" id="RHEA:71656"/>
    </physiologicalReaction>
</comment>
<dbReference type="SUPFAM" id="SSF52949">
    <property type="entry name" value="Macro domain-like"/>
    <property type="match status" value="1"/>
</dbReference>
<dbReference type="InterPro" id="IPR002589">
    <property type="entry name" value="Macro_dom"/>
</dbReference>